<dbReference type="Gene3D" id="3.40.1660.10">
    <property type="entry name" value="EreA-like (biosynthetic domain)"/>
    <property type="match status" value="1"/>
</dbReference>
<evidence type="ECO:0000313" key="3">
    <source>
        <dbReference type="Proteomes" id="UP000824633"/>
    </source>
</evidence>
<gene>
    <name evidence="2" type="ORF">psyc5s11_06800</name>
</gene>
<keyword evidence="3" id="KW-1185">Reference proteome</keyword>
<name>A0ABM7T6S7_9CLOT</name>
<dbReference type="Gene3D" id="1.20.1440.30">
    <property type="entry name" value="Biosynthetic Protein domain"/>
    <property type="match status" value="1"/>
</dbReference>
<keyword evidence="1" id="KW-1133">Transmembrane helix</keyword>
<dbReference type="Gene3D" id="3.30.1870.10">
    <property type="entry name" value="EreA-like, domain 2"/>
    <property type="match status" value="1"/>
</dbReference>
<dbReference type="InterPro" id="IPR014622">
    <property type="entry name" value="UCP036794_erythomycin"/>
</dbReference>
<dbReference type="EMBL" id="AP024849">
    <property type="protein sequence ID" value="BCZ44613.1"/>
    <property type="molecule type" value="Genomic_DNA"/>
</dbReference>
<dbReference type="PANTHER" id="PTHR31299:SF0">
    <property type="entry name" value="ESTERASE, PUTATIVE (AFU_ORTHOLOGUE AFUA_1G05850)-RELATED"/>
    <property type="match status" value="1"/>
</dbReference>
<dbReference type="PIRSF" id="PIRSF036794">
    <property type="entry name" value="UCP_erythr_ester"/>
    <property type="match status" value="1"/>
</dbReference>
<dbReference type="SUPFAM" id="SSF159501">
    <property type="entry name" value="EreA/ChaN-like"/>
    <property type="match status" value="1"/>
</dbReference>
<feature type="transmembrane region" description="Helical" evidence="1">
    <location>
        <begin position="6"/>
        <end position="23"/>
    </location>
</feature>
<reference evidence="3" key="1">
    <citation type="submission" date="2021-07" db="EMBL/GenBank/DDBJ databases">
        <title>Complete genome sequencing of a Clostridium isolate.</title>
        <authorList>
            <person name="Ueki A."/>
            <person name="Tonouchi A."/>
        </authorList>
    </citation>
    <scope>NUCLEOTIDE SEQUENCE [LARGE SCALE GENOMIC DNA]</scope>
    <source>
        <strain evidence="3">C5S11</strain>
    </source>
</reference>
<dbReference type="PANTHER" id="PTHR31299">
    <property type="entry name" value="ESTERASE, PUTATIVE (AFU_ORTHOLOGUE AFUA_1G05850)-RELATED"/>
    <property type="match status" value="1"/>
</dbReference>
<proteinExistence type="predicted"/>
<dbReference type="InterPro" id="IPR052036">
    <property type="entry name" value="Hydrolase/PRTase-associated"/>
</dbReference>
<dbReference type="InterPro" id="IPR007815">
    <property type="entry name" value="Emycin_Estase"/>
</dbReference>
<dbReference type="RefSeq" id="WP_224036281.1">
    <property type="nucleotide sequence ID" value="NZ_AP024849.1"/>
</dbReference>
<sequence>MKKIIIIIVCTLVLILGVFIINYQHEKYKKNKEVEAIKSEIIEIKTVKAGNGFEDLMPLKDILKDKKVVAMGEATHGTKEFFQMKHRMLEFLVNEMGYNVFGIEACMSDCMAVNDYVINGNGDAKQVVKGMGFWTWDTKEVVDMVEWMREYNKTHLKKVKFYGFDMQSSSTAASKVKEYLKKVDGSYEIKIDGVLSTFENPKIFDDSSAKVPGDEIKDIIASFENHKDEYINKSSKEEYEIYKQNLKVIYQAYDMLNGDQSYYQQATKRAKYMAENIKWISDFEGEDSKLMVWAHNSHVSKAIDHSSYGDNDTADNIKEMGSNLYDIYKDKLYIIGFQFNEGTVTAVDKSINTGKEEARISEKCILNAAKEESIPYYLSKVKPIYFLDFKSSEKNEYIKEIMSSSQICRYVDANFNGDDQSYKNDILDECYDGLIFIDKTSNSEPNYQVTQ</sequence>
<accession>A0ABM7T6S7</accession>
<evidence type="ECO:0000256" key="1">
    <source>
        <dbReference type="SAM" id="Phobius"/>
    </source>
</evidence>
<keyword evidence="1" id="KW-0812">Transmembrane</keyword>
<keyword evidence="1" id="KW-0472">Membrane</keyword>
<dbReference type="CDD" id="cd14728">
    <property type="entry name" value="Ere-like"/>
    <property type="match status" value="1"/>
</dbReference>
<dbReference type="Pfam" id="PF05139">
    <property type="entry name" value="Erythro_esteras"/>
    <property type="match status" value="1"/>
</dbReference>
<evidence type="ECO:0008006" key="4">
    <source>
        <dbReference type="Google" id="ProtNLM"/>
    </source>
</evidence>
<protein>
    <recommendedName>
        <fullName evidence="4">Erythromycin esterase</fullName>
    </recommendedName>
</protein>
<organism evidence="2 3">
    <name type="scientific">Clostridium gelidum</name>
    <dbReference type="NCBI Taxonomy" id="704125"/>
    <lineage>
        <taxon>Bacteria</taxon>
        <taxon>Bacillati</taxon>
        <taxon>Bacillota</taxon>
        <taxon>Clostridia</taxon>
        <taxon>Eubacteriales</taxon>
        <taxon>Clostridiaceae</taxon>
        <taxon>Clostridium</taxon>
    </lineage>
</organism>
<evidence type="ECO:0000313" key="2">
    <source>
        <dbReference type="EMBL" id="BCZ44613.1"/>
    </source>
</evidence>
<dbReference type="Proteomes" id="UP000824633">
    <property type="component" value="Chromosome"/>
</dbReference>